<accession>A0A9N9J990</accession>
<dbReference type="AlphaFoldDB" id="A0A9N9J990"/>
<evidence type="ECO:0000313" key="2">
    <source>
        <dbReference type="Proteomes" id="UP000789396"/>
    </source>
</evidence>
<name>A0A9N9J990_9GLOM</name>
<dbReference type="EMBL" id="CAJVPZ010045262">
    <property type="protein sequence ID" value="CAG8768970.1"/>
    <property type="molecule type" value="Genomic_DNA"/>
</dbReference>
<sequence length="41" mass="4312">VASTEAKNSGLILIEATDITSREVVNMTFGGTVDMTPEEIA</sequence>
<feature type="non-terminal residue" evidence="1">
    <location>
        <position position="1"/>
    </location>
</feature>
<organism evidence="1 2">
    <name type="scientific">Racocetra fulgida</name>
    <dbReference type="NCBI Taxonomy" id="60492"/>
    <lineage>
        <taxon>Eukaryota</taxon>
        <taxon>Fungi</taxon>
        <taxon>Fungi incertae sedis</taxon>
        <taxon>Mucoromycota</taxon>
        <taxon>Glomeromycotina</taxon>
        <taxon>Glomeromycetes</taxon>
        <taxon>Diversisporales</taxon>
        <taxon>Gigasporaceae</taxon>
        <taxon>Racocetra</taxon>
    </lineage>
</organism>
<feature type="non-terminal residue" evidence="1">
    <location>
        <position position="41"/>
    </location>
</feature>
<dbReference type="Proteomes" id="UP000789396">
    <property type="component" value="Unassembled WGS sequence"/>
</dbReference>
<keyword evidence="2" id="KW-1185">Reference proteome</keyword>
<proteinExistence type="predicted"/>
<reference evidence="1" key="1">
    <citation type="submission" date="2021-06" db="EMBL/GenBank/DDBJ databases">
        <authorList>
            <person name="Kallberg Y."/>
            <person name="Tangrot J."/>
            <person name="Rosling A."/>
        </authorList>
    </citation>
    <scope>NUCLEOTIDE SEQUENCE</scope>
    <source>
        <strain evidence="1">IN212</strain>
    </source>
</reference>
<protein>
    <submittedName>
        <fullName evidence="1">8193_t:CDS:1</fullName>
    </submittedName>
</protein>
<comment type="caution">
    <text evidence="1">The sequence shown here is derived from an EMBL/GenBank/DDBJ whole genome shotgun (WGS) entry which is preliminary data.</text>
</comment>
<evidence type="ECO:0000313" key="1">
    <source>
        <dbReference type="EMBL" id="CAG8768970.1"/>
    </source>
</evidence>
<gene>
    <name evidence="1" type="ORF">RFULGI_LOCUS14911</name>
</gene>